<reference evidence="3" key="1">
    <citation type="journal article" date="2019" name="Int. J. Syst. Evol. Microbiol.">
        <title>The Global Catalogue of Microorganisms (GCM) 10K type strain sequencing project: providing services to taxonomists for standard genome sequencing and annotation.</title>
        <authorList>
            <consortium name="The Broad Institute Genomics Platform"/>
            <consortium name="The Broad Institute Genome Sequencing Center for Infectious Disease"/>
            <person name="Wu L."/>
            <person name="Ma J."/>
        </authorList>
    </citation>
    <scope>NUCLEOTIDE SEQUENCE [LARGE SCALE GENOMIC DNA]</scope>
    <source>
        <strain evidence="3">CCM 2767</strain>
    </source>
</reference>
<feature type="signal peptide" evidence="1">
    <location>
        <begin position="1"/>
        <end position="22"/>
    </location>
</feature>
<evidence type="ECO:0000313" key="2">
    <source>
        <dbReference type="EMBL" id="GGI17878.1"/>
    </source>
</evidence>
<comment type="caution">
    <text evidence="2">The sequence shown here is derived from an EMBL/GenBank/DDBJ whole genome shotgun (WGS) entry which is preliminary data.</text>
</comment>
<keyword evidence="3" id="KW-1185">Reference proteome</keyword>
<sequence>MRRLALISITVLVTACTTFATAQYDNRYGAPDPTRHDQPKAPPTNLSYQQVIRPILNQRCVVCHACYDAPCQFKTTSWEGLARGGSKTLVYDPARLTAATPSRLYIDADKASEWRGKGFFPMLNEQEDTPEANRSAGLMYRMLKLKQDHAWLQGDAAHAKLDISPTRANMCPAGVEMDAYEQNVPLGGMPFALPAVSDEEYRLLTRWLEMGAPYEGLAPLPAAVSTEVENWERFLNGDSNKERLFARYAYEHLFLAHLYFDSDTQRNYFKLTRSSTPPGQPIREIASARPVDDPKVERVYYRLTREREEIVSKTHMPYRLDAQRMARWRALFLTPRYDVPTLPGYSEQTAANPFDTFSALPVGARYRFMLDEAEFTIMGFIKGPVCRGQLALNVIQDQFWVTFLAPSDDYDRKVDSLLRQSSELAALPTGSHNSSILLPWLRYGRLQNEYLAARNELLREVIKKPSDLDLDLLWDGDGRNDNAALTIFRHFDGASVVKGFVGDTPKTAWVIGYPLLERIHYLLVANYDVYGNLGHQFNSRLYMDYLRAEGESNFIMLLPKKDRIAVRDDWYRDDGNPVREQVYGGPNTTLDMESGVRYSSNDSKRELLEQMRKRLARVINTDLDWKKNTPTLLHAGLGKLATATGTSLQWMPESALLVVDMPDGKTRTFSLIRNTAHASVSHLLGEKQALVPEEDTLTLTPGIITSYPNALYRAKASELRLMADDLRKLHSEKDYAAFTQRWAMRRDNPQFWAFSDALHERFRKEQPKEAGILDYNRLEYR</sequence>
<protein>
    <submittedName>
        <fullName evidence="2">9-hexadecenoic acid cis-trans isomerase</fullName>
    </submittedName>
</protein>
<evidence type="ECO:0000256" key="1">
    <source>
        <dbReference type="SAM" id="SignalP"/>
    </source>
</evidence>
<name>A0A8J3ANN7_9BURK</name>
<dbReference type="PROSITE" id="PS51257">
    <property type="entry name" value="PROKAR_LIPOPROTEIN"/>
    <property type="match status" value="1"/>
</dbReference>
<keyword evidence="1" id="KW-0732">Signal</keyword>
<dbReference type="EMBL" id="BMDI01000001">
    <property type="protein sequence ID" value="GGI17878.1"/>
    <property type="molecule type" value="Genomic_DNA"/>
</dbReference>
<dbReference type="Pfam" id="PF06934">
    <property type="entry name" value="CTI"/>
    <property type="match status" value="1"/>
</dbReference>
<gene>
    <name evidence="2" type="ORF">GCM10008066_11190</name>
</gene>
<dbReference type="AlphaFoldDB" id="A0A8J3ANN7"/>
<dbReference type="GO" id="GO:0016853">
    <property type="term" value="F:isomerase activity"/>
    <property type="evidence" value="ECO:0007669"/>
    <property type="project" value="UniProtKB-KW"/>
</dbReference>
<dbReference type="Proteomes" id="UP000642180">
    <property type="component" value="Unassembled WGS sequence"/>
</dbReference>
<keyword evidence="2" id="KW-0413">Isomerase</keyword>
<feature type="chain" id="PRO_5035218897" evidence="1">
    <location>
        <begin position="23"/>
        <end position="781"/>
    </location>
</feature>
<proteinExistence type="predicted"/>
<accession>A0A8J3ANN7</accession>
<evidence type="ECO:0000313" key="3">
    <source>
        <dbReference type="Proteomes" id="UP000642180"/>
    </source>
</evidence>
<organism evidence="2 3">
    <name type="scientific">Oxalicibacterium faecigallinarum</name>
    <dbReference type="NCBI Taxonomy" id="573741"/>
    <lineage>
        <taxon>Bacteria</taxon>
        <taxon>Pseudomonadati</taxon>
        <taxon>Pseudomonadota</taxon>
        <taxon>Betaproteobacteria</taxon>
        <taxon>Burkholderiales</taxon>
        <taxon>Oxalobacteraceae</taxon>
        <taxon>Oxalicibacterium</taxon>
    </lineage>
</organism>
<dbReference type="InterPro" id="IPR010706">
    <property type="entry name" value="Fatty_acid_cis-trans_isomerase"/>
</dbReference>